<comment type="caution">
    <text evidence="2">The sequence shown here is derived from an EMBL/GenBank/DDBJ whole genome shotgun (WGS) entry which is preliminary data.</text>
</comment>
<dbReference type="Proteomes" id="UP001143400">
    <property type="component" value="Unassembled WGS sequence"/>
</dbReference>
<name>A0A9W6MRM0_9HYPH</name>
<reference evidence="2" key="2">
    <citation type="submission" date="2023-01" db="EMBL/GenBank/DDBJ databases">
        <authorList>
            <person name="Sun Q."/>
            <person name="Evtushenko L."/>
        </authorList>
    </citation>
    <scope>NUCLEOTIDE SEQUENCE</scope>
    <source>
        <strain evidence="2">VKM B-1606</strain>
    </source>
</reference>
<reference evidence="2" key="1">
    <citation type="journal article" date="2014" name="Int. J. Syst. Evol. Microbiol.">
        <title>Complete genome sequence of Corynebacterium casei LMG S-19264T (=DSM 44701T), isolated from a smear-ripened cheese.</title>
        <authorList>
            <consortium name="US DOE Joint Genome Institute (JGI-PGF)"/>
            <person name="Walter F."/>
            <person name="Albersmeier A."/>
            <person name="Kalinowski J."/>
            <person name="Ruckert C."/>
        </authorList>
    </citation>
    <scope>NUCLEOTIDE SEQUENCE</scope>
    <source>
        <strain evidence="2">VKM B-1606</strain>
    </source>
</reference>
<protein>
    <recommendedName>
        <fullName evidence="4">DsrE/DsrF-like family protein</fullName>
    </recommendedName>
</protein>
<evidence type="ECO:0000256" key="1">
    <source>
        <dbReference type="SAM" id="SignalP"/>
    </source>
</evidence>
<dbReference type="AlphaFoldDB" id="A0A9W6MRM0"/>
<keyword evidence="1" id="KW-0732">Signal</keyword>
<evidence type="ECO:0008006" key="4">
    <source>
        <dbReference type="Google" id="ProtNLM"/>
    </source>
</evidence>
<evidence type="ECO:0000313" key="3">
    <source>
        <dbReference type="Proteomes" id="UP001143400"/>
    </source>
</evidence>
<gene>
    <name evidence="2" type="ORF">GCM10008170_14120</name>
</gene>
<proteinExistence type="predicted"/>
<evidence type="ECO:0000313" key="2">
    <source>
        <dbReference type="EMBL" id="GLK55393.1"/>
    </source>
</evidence>
<accession>A0A9W6MRM0</accession>
<organism evidence="2 3">
    <name type="scientific">Methylopila capsulata</name>
    <dbReference type="NCBI Taxonomy" id="61654"/>
    <lineage>
        <taxon>Bacteria</taxon>
        <taxon>Pseudomonadati</taxon>
        <taxon>Pseudomonadota</taxon>
        <taxon>Alphaproteobacteria</taxon>
        <taxon>Hyphomicrobiales</taxon>
        <taxon>Methylopilaceae</taxon>
        <taxon>Methylopila</taxon>
    </lineage>
</organism>
<feature type="chain" id="PRO_5040974988" description="DsrE/DsrF-like family protein" evidence="1">
    <location>
        <begin position="25"/>
        <end position="141"/>
    </location>
</feature>
<dbReference type="EMBL" id="BSFF01000002">
    <property type="protein sequence ID" value="GLK55393.1"/>
    <property type="molecule type" value="Genomic_DNA"/>
</dbReference>
<feature type="signal peptide" evidence="1">
    <location>
        <begin position="1"/>
        <end position="24"/>
    </location>
</feature>
<sequence length="141" mass="15045">MRFLSPIGLVAAAFILDFAAPASAAPGDEQYTILENHDPAAFQRALRAGSDFVKGGRGRKFNLILANRGVISVIPGTTTVQRDIGRLRAPGLAIIACAETMRGLSEANRRRVPVVPGVTVRPCKGLRNKLDVSGWQRAPGI</sequence>